<evidence type="ECO:0000313" key="1">
    <source>
        <dbReference type="Proteomes" id="UP000095283"/>
    </source>
</evidence>
<dbReference type="WBParaSite" id="Hba_08621">
    <property type="protein sequence ID" value="Hba_08621"/>
    <property type="gene ID" value="Hba_08621"/>
</dbReference>
<proteinExistence type="predicted"/>
<name>A0A1I7WU15_HETBA</name>
<dbReference type="Proteomes" id="UP000095283">
    <property type="component" value="Unplaced"/>
</dbReference>
<accession>A0A1I7WU15</accession>
<organism evidence="1 2">
    <name type="scientific">Heterorhabditis bacteriophora</name>
    <name type="common">Entomopathogenic nematode worm</name>
    <dbReference type="NCBI Taxonomy" id="37862"/>
    <lineage>
        <taxon>Eukaryota</taxon>
        <taxon>Metazoa</taxon>
        <taxon>Ecdysozoa</taxon>
        <taxon>Nematoda</taxon>
        <taxon>Chromadorea</taxon>
        <taxon>Rhabditida</taxon>
        <taxon>Rhabditina</taxon>
        <taxon>Rhabditomorpha</taxon>
        <taxon>Strongyloidea</taxon>
        <taxon>Heterorhabditidae</taxon>
        <taxon>Heterorhabditis</taxon>
    </lineage>
</organism>
<keyword evidence="1" id="KW-1185">Reference proteome</keyword>
<evidence type="ECO:0000313" key="2">
    <source>
        <dbReference type="WBParaSite" id="Hba_08621"/>
    </source>
</evidence>
<protein>
    <submittedName>
        <fullName evidence="2">Protein kinase domain-containing protein</fullName>
    </submittedName>
</protein>
<reference evidence="2" key="1">
    <citation type="submission" date="2016-11" db="UniProtKB">
        <authorList>
            <consortium name="WormBaseParasite"/>
        </authorList>
    </citation>
    <scope>IDENTIFICATION</scope>
</reference>
<dbReference type="AlphaFoldDB" id="A0A1I7WU15"/>
<sequence length="141" mass="15451">MNGHESISIAVSNVPTNCDWPYAYPSAYFLSRCGKVELTSYIMAGNSVRLLAHIMELGVDALSESPAVCEFNQHGFIRECRCTGNSKSPRICIDHHYASSIREVSILPSSSHDSRACSLSTRLFDLTGSGLTPPNILALWE</sequence>